<gene>
    <name evidence="2" type="ORF">AFUS01_LOCUS24630</name>
</gene>
<accession>A0A8J2KAA1</accession>
<keyword evidence="3" id="KW-1185">Reference proteome</keyword>
<evidence type="ECO:0000313" key="3">
    <source>
        <dbReference type="Proteomes" id="UP000708208"/>
    </source>
</evidence>
<evidence type="ECO:0000313" key="2">
    <source>
        <dbReference type="EMBL" id="CAG7786046.1"/>
    </source>
</evidence>
<reference evidence="2" key="1">
    <citation type="submission" date="2021-06" db="EMBL/GenBank/DDBJ databases">
        <authorList>
            <person name="Hodson N. C."/>
            <person name="Mongue J. A."/>
            <person name="Jaron S. K."/>
        </authorList>
    </citation>
    <scope>NUCLEOTIDE SEQUENCE</scope>
</reference>
<protein>
    <submittedName>
        <fullName evidence="2">Uncharacterized protein</fullName>
    </submittedName>
</protein>
<feature type="non-terminal residue" evidence="2">
    <location>
        <position position="24"/>
    </location>
</feature>
<dbReference type="EMBL" id="CAJVCH010309514">
    <property type="protein sequence ID" value="CAG7786046.1"/>
    <property type="molecule type" value="Genomic_DNA"/>
</dbReference>
<organism evidence="2 3">
    <name type="scientific">Allacma fusca</name>
    <dbReference type="NCBI Taxonomy" id="39272"/>
    <lineage>
        <taxon>Eukaryota</taxon>
        <taxon>Metazoa</taxon>
        <taxon>Ecdysozoa</taxon>
        <taxon>Arthropoda</taxon>
        <taxon>Hexapoda</taxon>
        <taxon>Collembola</taxon>
        <taxon>Symphypleona</taxon>
        <taxon>Sminthuridae</taxon>
        <taxon>Allacma</taxon>
    </lineage>
</organism>
<feature type="region of interest" description="Disordered" evidence="1">
    <location>
        <begin position="1"/>
        <end position="24"/>
    </location>
</feature>
<dbReference type="Proteomes" id="UP000708208">
    <property type="component" value="Unassembled WGS sequence"/>
</dbReference>
<dbReference type="AlphaFoldDB" id="A0A8J2KAA1"/>
<evidence type="ECO:0000256" key="1">
    <source>
        <dbReference type="SAM" id="MobiDB-lite"/>
    </source>
</evidence>
<name>A0A8J2KAA1_9HEXA</name>
<comment type="caution">
    <text evidence="2">The sequence shown here is derived from an EMBL/GenBank/DDBJ whole genome shotgun (WGS) entry which is preliminary data.</text>
</comment>
<sequence>MDNDREDQAGLDDSDSDDADFVPE</sequence>
<proteinExistence type="predicted"/>